<proteinExistence type="inferred from homology"/>
<evidence type="ECO:0000256" key="13">
    <source>
        <dbReference type="SAM" id="Phobius"/>
    </source>
</evidence>
<evidence type="ECO:0000256" key="4">
    <source>
        <dbReference type="ARBA" id="ARBA00022475"/>
    </source>
</evidence>
<dbReference type="GO" id="GO:0046872">
    <property type="term" value="F:metal ion binding"/>
    <property type="evidence" value="ECO:0007669"/>
    <property type="project" value="UniProtKB-KW"/>
</dbReference>
<evidence type="ECO:0000256" key="2">
    <source>
        <dbReference type="ARBA" id="ARBA00004651"/>
    </source>
</evidence>
<feature type="domain" description="Cytochrome b561 bacterial/Ni-hydrogenase" evidence="14">
    <location>
        <begin position="7"/>
        <end position="178"/>
    </location>
</feature>
<dbReference type="InterPro" id="IPR011577">
    <property type="entry name" value="Cyt_b561_bac/Ni-Hgenase"/>
</dbReference>
<evidence type="ECO:0000256" key="8">
    <source>
        <dbReference type="ARBA" id="ARBA00022982"/>
    </source>
</evidence>
<dbReference type="GO" id="GO:0009055">
    <property type="term" value="F:electron transfer activity"/>
    <property type="evidence" value="ECO:0007669"/>
    <property type="project" value="InterPro"/>
</dbReference>
<keyword evidence="8" id="KW-0249">Electron transport</keyword>
<organism evidence="15 16">
    <name type="scientific">Yoonia maricola</name>
    <dbReference type="NCBI Taxonomy" id="420999"/>
    <lineage>
        <taxon>Bacteria</taxon>
        <taxon>Pseudomonadati</taxon>
        <taxon>Pseudomonadota</taxon>
        <taxon>Alphaproteobacteria</taxon>
        <taxon>Rhodobacterales</taxon>
        <taxon>Paracoccaceae</taxon>
        <taxon>Yoonia</taxon>
    </lineage>
</organism>
<comment type="similarity">
    <text evidence="12">Belongs to the cytochrome b561 family.</text>
</comment>
<dbReference type="Gene3D" id="1.20.950.20">
    <property type="entry name" value="Transmembrane di-heme cytochromes, Chain C"/>
    <property type="match status" value="1"/>
</dbReference>
<dbReference type="PANTHER" id="PTHR30529">
    <property type="entry name" value="CYTOCHROME B561"/>
    <property type="match status" value="1"/>
</dbReference>
<evidence type="ECO:0000313" key="15">
    <source>
        <dbReference type="EMBL" id="PJI84427.1"/>
    </source>
</evidence>
<dbReference type="AlphaFoldDB" id="A0A2M8W0H5"/>
<dbReference type="EMBL" id="PGTY01000004">
    <property type="protein sequence ID" value="PJI84427.1"/>
    <property type="molecule type" value="Genomic_DNA"/>
</dbReference>
<evidence type="ECO:0000256" key="7">
    <source>
        <dbReference type="ARBA" id="ARBA00022723"/>
    </source>
</evidence>
<sequence length="184" mass="20413">MTNSILRYRVPARLIHWTMALLVLGMIPVGFLMVREGLDRSFQNFLFISHKNIGVLLLVLIFVRLIYRWRNPPVLNPAPLPKAQEFAAHATHFGLYALLLIMPLAGYVRVRAGGFPIEALDAMGIPALVPRSEALAEFAKAVHFYGSYAIAILVAMHIGAAAYHGVVRKDGIFSRMWPPVGPKA</sequence>
<keyword evidence="10" id="KW-0408">Iron</keyword>
<dbReference type="GO" id="GO:0022904">
    <property type="term" value="P:respiratory electron transport chain"/>
    <property type="evidence" value="ECO:0007669"/>
    <property type="project" value="InterPro"/>
</dbReference>
<keyword evidence="7" id="KW-0479">Metal-binding</keyword>
<evidence type="ECO:0000256" key="5">
    <source>
        <dbReference type="ARBA" id="ARBA00022617"/>
    </source>
</evidence>
<dbReference type="Proteomes" id="UP000228531">
    <property type="component" value="Unassembled WGS sequence"/>
</dbReference>
<feature type="transmembrane region" description="Helical" evidence="13">
    <location>
        <begin position="86"/>
        <end position="108"/>
    </location>
</feature>
<keyword evidence="4" id="KW-1003">Cell membrane</keyword>
<keyword evidence="16" id="KW-1185">Reference proteome</keyword>
<dbReference type="InterPro" id="IPR052168">
    <property type="entry name" value="Cytochrome_b561_oxidase"/>
</dbReference>
<dbReference type="InterPro" id="IPR016174">
    <property type="entry name" value="Di-haem_cyt_TM"/>
</dbReference>
<reference evidence="15 16" key="1">
    <citation type="submission" date="2017-11" db="EMBL/GenBank/DDBJ databases">
        <title>Genomic Encyclopedia of Archaeal and Bacterial Type Strains, Phase II (KMG-II): From Individual Species to Whole Genera.</title>
        <authorList>
            <person name="Goeker M."/>
        </authorList>
    </citation>
    <scope>NUCLEOTIDE SEQUENCE [LARGE SCALE GENOMIC DNA]</scope>
    <source>
        <strain evidence="15 16">DSM 29128</strain>
    </source>
</reference>
<comment type="subcellular location">
    <subcellularLocation>
        <location evidence="2">Cell membrane</location>
        <topology evidence="2">Multi-pass membrane protein</topology>
    </subcellularLocation>
</comment>
<evidence type="ECO:0000256" key="10">
    <source>
        <dbReference type="ARBA" id="ARBA00023004"/>
    </source>
</evidence>
<name>A0A2M8W0H5_9RHOB</name>
<comment type="cofactor">
    <cofactor evidence="1">
        <name>heme b</name>
        <dbReference type="ChEBI" id="CHEBI:60344"/>
    </cofactor>
</comment>
<feature type="transmembrane region" description="Helical" evidence="13">
    <location>
        <begin position="12"/>
        <end position="33"/>
    </location>
</feature>
<keyword evidence="5" id="KW-0349">Heme</keyword>
<feature type="transmembrane region" description="Helical" evidence="13">
    <location>
        <begin position="45"/>
        <end position="66"/>
    </location>
</feature>
<comment type="caution">
    <text evidence="15">The sequence shown here is derived from an EMBL/GenBank/DDBJ whole genome shotgun (WGS) entry which is preliminary data.</text>
</comment>
<dbReference type="SUPFAM" id="SSF81342">
    <property type="entry name" value="Transmembrane di-heme cytochromes"/>
    <property type="match status" value="1"/>
</dbReference>
<feature type="transmembrane region" description="Helical" evidence="13">
    <location>
        <begin position="145"/>
        <end position="166"/>
    </location>
</feature>
<evidence type="ECO:0000256" key="11">
    <source>
        <dbReference type="ARBA" id="ARBA00023136"/>
    </source>
</evidence>
<keyword evidence="9 13" id="KW-1133">Transmembrane helix</keyword>
<dbReference type="PANTHER" id="PTHR30529:SF1">
    <property type="entry name" value="CYTOCHROME B561 HOMOLOG 2"/>
    <property type="match status" value="1"/>
</dbReference>
<accession>A0A2M8W0H5</accession>
<evidence type="ECO:0000256" key="12">
    <source>
        <dbReference type="ARBA" id="ARBA00037975"/>
    </source>
</evidence>
<evidence type="ECO:0000256" key="1">
    <source>
        <dbReference type="ARBA" id="ARBA00001970"/>
    </source>
</evidence>
<keyword evidence="11 13" id="KW-0472">Membrane</keyword>
<evidence type="ECO:0000256" key="3">
    <source>
        <dbReference type="ARBA" id="ARBA00022448"/>
    </source>
</evidence>
<evidence type="ECO:0000256" key="6">
    <source>
        <dbReference type="ARBA" id="ARBA00022692"/>
    </source>
</evidence>
<keyword evidence="6 13" id="KW-0812">Transmembrane</keyword>
<dbReference type="GO" id="GO:0020037">
    <property type="term" value="F:heme binding"/>
    <property type="evidence" value="ECO:0007669"/>
    <property type="project" value="TreeGrafter"/>
</dbReference>
<evidence type="ECO:0000313" key="16">
    <source>
        <dbReference type="Proteomes" id="UP000228531"/>
    </source>
</evidence>
<keyword evidence="3" id="KW-0813">Transport</keyword>
<dbReference type="RefSeq" id="WP_100369431.1">
    <property type="nucleotide sequence ID" value="NZ_PGTY01000004.1"/>
</dbReference>
<evidence type="ECO:0000259" key="14">
    <source>
        <dbReference type="Pfam" id="PF01292"/>
    </source>
</evidence>
<gene>
    <name evidence="15" type="ORF">BC777_3486</name>
</gene>
<protein>
    <submittedName>
        <fullName evidence="15">Cytochrome b561</fullName>
    </submittedName>
</protein>
<evidence type="ECO:0000256" key="9">
    <source>
        <dbReference type="ARBA" id="ARBA00022989"/>
    </source>
</evidence>
<dbReference type="OrthoDB" id="8156287at2"/>
<dbReference type="GO" id="GO:0005886">
    <property type="term" value="C:plasma membrane"/>
    <property type="evidence" value="ECO:0007669"/>
    <property type="project" value="UniProtKB-SubCell"/>
</dbReference>
<dbReference type="Pfam" id="PF01292">
    <property type="entry name" value="Ni_hydr_CYTB"/>
    <property type="match status" value="1"/>
</dbReference>